<dbReference type="InterPro" id="IPR037353">
    <property type="entry name" value="ASH2"/>
</dbReference>
<reference evidence="8 9" key="1">
    <citation type="journal article" date="1998" name="Science">
        <title>Genome sequence of the nematode C. elegans: a platform for investigating biology.</title>
        <authorList>
            <consortium name="The C. elegans sequencing consortium"/>
            <person name="Sulson J.E."/>
            <person name="Waterston R."/>
        </authorList>
    </citation>
    <scope>NUCLEOTIDE SEQUENCE [LARGE SCALE GENOMIC DNA]</scope>
    <source>
        <strain evidence="8 9">Bristol N2</strain>
    </source>
</reference>
<dbReference type="InterPro" id="IPR011011">
    <property type="entry name" value="Znf_FYVE_PHD"/>
</dbReference>
<dbReference type="Pfam" id="PF00622">
    <property type="entry name" value="SPRY"/>
    <property type="match status" value="1"/>
</dbReference>
<keyword evidence="5" id="KW-0539">Nucleus</keyword>
<dbReference type="CDD" id="cd12872">
    <property type="entry name" value="SPRY_Ash2"/>
    <property type="match status" value="1"/>
</dbReference>
<dbReference type="SUPFAM" id="SSF57903">
    <property type="entry name" value="FYVE/PHD zinc finger"/>
    <property type="match status" value="1"/>
</dbReference>
<dbReference type="InterPro" id="IPR043136">
    <property type="entry name" value="B30.2/SPRY_sf"/>
</dbReference>
<sequence>MRSSKGGRGRQAAPKTAPTTVCYCDGKRELGSVEVVCSTCLKWFHGRCLKEFHEFSRNSNGVPFMICYTFTCKQCRPTAEDWKAKKADLVQMCVTVLATLSAERLKADGKLSAEHVPEDFTYLSLKDEIVPYMNENWYMLTAIKQKKEWHQNLAPTLLKEKNIFVQHNDDDDLFALAEKNLSLLGPLHEAVKLIGKRPIERENREPRHIELPPIEGPKTRGASKRRHAEAPVTGKKQKLTSRAADYSSTAAPNGVQIDIPFSKDNYRYYLTEVDPNVPEDPAWNQNQSSAYVIPSFHYRELLNPTVNVSSNDRAFQLSINGNSITGFEGYSMARASHGVSKGTWYFEVNFDDQPDDSHIRIGWSQSYASLQACVGYNKFSYGWRSKHGTKFHEAKGKKYHFGGFKQGDVLGCLIHLPVDKKLQIPANLPSEKYLPVSHKGFNLISFKANYFFEVQEESADIAKTLVEMPGSYIEFFHNGKSCGKAYENIYAGAYYPSISIFKSATATMNLGPKFRNLPRGATGIHARADEQQHEQTLSDMLYLVSKEVNLDHPPRVKREDDDDVKDIKKEIKQEI</sequence>
<dbReference type="AGR" id="WB:WBGene00012458"/>
<keyword evidence="9" id="KW-1185">Reference proteome</keyword>
<name>A0A168H287_CAEEL</name>
<dbReference type="GO" id="GO:0044666">
    <property type="term" value="C:MLL3/4 complex"/>
    <property type="evidence" value="ECO:0000314"/>
    <property type="project" value="WormBase"/>
</dbReference>
<dbReference type="PANTHER" id="PTHR10598:SF0">
    <property type="entry name" value="SET1_ASH2 HISTONE METHYLTRANSFERASE COMPLEX SUBUNIT ASH2"/>
    <property type="match status" value="1"/>
</dbReference>
<dbReference type="SMART" id="SM00449">
    <property type="entry name" value="SPRY"/>
    <property type="match status" value="1"/>
</dbReference>
<dbReference type="InterPro" id="IPR013320">
    <property type="entry name" value="ConA-like_dom_sf"/>
</dbReference>
<dbReference type="ExpressionAtlas" id="A0A168H287">
    <property type="expression patterns" value="baseline"/>
</dbReference>
<evidence type="ECO:0000256" key="1">
    <source>
        <dbReference type="ARBA" id="ARBA00004123"/>
    </source>
</evidence>
<evidence type="ECO:0000259" key="7">
    <source>
        <dbReference type="PROSITE" id="PS50188"/>
    </source>
</evidence>
<evidence type="ECO:0000256" key="5">
    <source>
        <dbReference type="ARBA" id="ARBA00023242"/>
    </source>
</evidence>
<dbReference type="CTD" id="174838"/>
<dbReference type="Pfam" id="PF21198">
    <property type="entry name" value="ASH2L-like_WH"/>
    <property type="match status" value="1"/>
</dbReference>
<dbReference type="PROSITE" id="PS50188">
    <property type="entry name" value="B302_SPRY"/>
    <property type="match status" value="1"/>
</dbReference>
<proteinExistence type="evidence at protein level"/>
<dbReference type="GO" id="GO:0008270">
    <property type="term" value="F:zinc ion binding"/>
    <property type="evidence" value="ECO:0007669"/>
    <property type="project" value="UniProtKB-KW"/>
</dbReference>
<dbReference type="SMR" id="A0A168H287"/>
<dbReference type="SUPFAM" id="SSF49899">
    <property type="entry name" value="Concanavalin A-like lectins/glucanases"/>
    <property type="match status" value="1"/>
</dbReference>
<dbReference type="CDD" id="cd15583">
    <property type="entry name" value="PHD_ash2p_like"/>
    <property type="match status" value="1"/>
</dbReference>
<evidence type="ECO:0000313" key="9">
    <source>
        <dbReference type="Proteomes" id="UP000001940"/>
    </source>
</evidence>
<dbReference type="OrthoDB" id="515692at2759"/>
<gene>
    <name evidence="8 10" type="primary">ash-2</name>
    <name evidence="8" type="ORF">CELE_Y17G7B.2</name>
    <name evidence="10" type="ORF">Y17G7B.2</name>
</gene>
<dbReference type="InterPro" id="IPR019786">
    <property type="entry name" value="Zinc_finger_PHD-type_CS"/>
</dbReference>
<dbReference type="AlphaFoldDB" id="A0A168H287"/>
<evidence type="ECO:0000256" key="4">
    <source>
        <dbReference type="ARBA" id="ARBA00022833"/>
    </source>
</evidence>
<dbReference type="Gene3D" id="3.90.980.20">
    <property type="match status" value="1"/>
</dbReference>
<dbReference type="GeneID" id="174838"/>
<evidence type="ECO:0000313" key="8">
    <source>
        <dbReference type="EMBL" id="SAP35535.1"/>
    </source>
</evidence>
<evidence type="ECO:0000313" key="10">
    <source>
        <dbReference type="WormBase" id="Y17G7B.2d"/>
    </source>
</evidence>
<keyword evidence="2" id="KW-0479">Metal-binding</keyword>
<feature type="domain" description="B30.2/SPRY" evidence="7">
    <location>
        <begin position="275"/>
        <end position="473"/>
    </location>
</feature>
<dbReference type="Pfam" id="PF21257">
    <property type="entry name" value="PHD_ash2p_like"/>
    <property type="match status" value="1"/>
</dbReference>
<keyword evidence="3" id="KW-0863">Zinc-finger</keyword>
<dbReference type="InterPro" id="IPR053835">
    <property type="entry name" value="ASH2L-like_WH"/>
</dbReference>
<dbReference type="RefSeq" id="NP_001360415.1">
    <property type="nucleotide sequence ID" value="NM_001373798.2"/>
</dbReference>
<keyword evidence="4" id="KW-0862">Zinc</keyword>
<dbReference type="PROSITE" id="PS01359">
    <property type="entry name" value="ZF_PHD_1"/>
    <property type="match status" value="1"/>
</dbReference>
<accession>A0A168H287</accession>
<dbReference type="GO" id="GO:0048188">
    <property type="term" value="C:Set1C/COMPASS complex"/>
    <property type="evidence" value="ECO:0007669"/>
    <property type="project" value="InterPro"/>
</dbReference>
<keyword evidence="11" id="KW-1267">Proteomics identification</keyword>
<dbReference type="EMBL" id="BX284602">
    <property type="protein sequence ID" value="SAP35535.1"/>
    <property type="molecule type" value="Genomic_DNA"/>
</dbReference>
<dbReference type="InterPro" id="IPR003877">
    <property type="entry name" value="SPRY_dom"/>
</dbReference>
<dbReference type="Gene3D" id="2.60.120.920">
    <property type="match status" value="1"/>
</dbReference>
<dbReference type="Bgee" id="WBGene00012458">
    <property type="expression patterns" value="Expressed in embryo and 4 other cell types or tissues"/>
</dbReference>
<dbReference type="WormBase" id="Y17G7B.2d">
    <property type="protein sequence ID" value="CE51688"/>
    <property type="gene ID" value="WBGene00012458"/>
    <property type="gene designation" value="ash-2"/>
</dbReference>
<dbReference type="Proteomes" id="UP000001940">
    <property type="component" value="Chromosome II"/>
</dbReference>
<dbReference type="PANTHER" id="PTHR10598">
    <property type="entry name" value="SET1/ASH2 HISTONE METHYLTRANSFERASE COMPLEX SUBUNIT ASH2"/>
    <property type="match status" value="1"/>
</dbReference>
<dbReference type="InterPro" id="IPR049455">
    <property type="entry name" value="ASH2-like_PHD"/>
</dbReference>
<feature type="region of interest" description="Disordered" evidence="6">
    <location>
        <begin position="203"/>
        <end position="247"/>
    </location>
</feature>
<comment type="subcellular location">
    <subcellularLocation>
        <location evidence="1">Nucleus</location>
    </subcellularLocation>
</comment>
<evidence type="ECO:0007829" key="11">
    <source>
        <dbReference type="PeptideAtlas" id="A0A168H287"/>
    </source>
</evidence>
<organism evidence="8 9">
    <name type="scientific">Caenorhabditis elegans</name>
    <dbReference type="NCBI Taxonomy" id="6239"/>
    <lineage>
        <taxon>Eukaryota</taxon>
        <taxon>Metazoa</taxon>
        <taxon>Ecdysozoa</taxon>
        <taxon>Nematoda</taxon>
        <taxon>Chromadorea</taxon>
        <taxon>Rhabditida</taxon>
        <taxon>Rhabditina</taxon>
        <taxon>Rhabditomorpha</taxon>
        <taxon>Rhabditoidea</taxon>
        <taxon>Rhabditidae</taxon>
        <taxon>Peloderinae</taxon>
        <taxon>Caenorhabditis</taxon>
    </lineage>
</organism>
<dbReference type="InterPro" id="IPR001870">
    <property type="entry name" value="B30.2/SPRY"/>
</dbReference>
<evidence type="ECO:0000256" key="6">
    <source>
        <dbReference type="SAM" id="MobiDB-lite"/>
    </source>
</evidence>
<evidence type="ECO:0000256" key="3">
    <source>
        <dbReference type="ARBA" id="ARBA00022771"/>
    </source>
</evidence>
<evidence type="ECO:0000256" key="2">
    <source>
        <dbReference type="ARBA" id="ARBA00022723"/>
    </source>
</evidence>
<protein>
    <submittedName>
        <fullName evidence="8">B30.2/SPRY domain-containing protein</fullName>
    </submittedName>
</protein>